<dbReference type="InterPro" id="IPR036259">
    <property type="entry name" value="MFS_trans_sf"/>
</dbReference>
<feature type="transmembrane region" description="Helical" evidence="7">
    <location>
        <begin position="22"/>
        <end position="41"/>
    </location>
</feature>
<organism evidence="8 9">
    <name type="scientific">Schumannella soli</name>
    <dbReference type="NCBI Taxonomy" id="2590779"/>
    <lineage>
        <taxon>Bacteria</taxon>
        <taxon>Bacillati</taxon>
        <taxon>Actinomycetota</taxon>
        <taxon>Actinomycetes</taxon>
        <taxon>Micrococcales</taxon>
        <taxon>Microbacteriaceae</taxon>
        <taxon>Schumannella</taxon>
    </lineage>
</organism>
<feature type="transmembrane region" description="Helical" evidence="7">
    <location>
        <begin position="354"/>
        <end position="375"/>
    </location>
</feature>
<dbReference type="InterPro" id="IPR005829">
    <property type="entry name" value="Sugar_transporter_CS"/>
</dbReference>
<evidence type="ECO:0000313" key="9">
    <source>
        <dbReference type="Proteomes" id="UP000316252"/>
    </source>
</evidence>
<feature type="transmembrane region" description="Helical" evidence="7">
    <location>
        <begin position="87"/>
        <end position="104"/>
    </location>
</feature>
<evidence type="ECO:0000256" key="7">
    <source>
        <dbReference type="SAM" id="Phobius"/>
    </source>
</evidence>
<keyword evidence="5 7" id="KW-1133">Transmembrane helix</keyword>
<dbReference type="GO" id="GO:0005886">
    <property type="term" value="C:plasma membrane"/>
    <property type="evidence" value="ECO:0007669"/>
    <property type="project" value="UniProtKB-SubCell"/>
</dbReference>
<accession>A0A506XNK1</accession>
<feature type="transmembrane region" description="Helical" evidence="7">
    <location>
        <begin position="61"/>
        <end position="80"/>
    </location>
</feature>
<feature type="transmembrane region" description="Helical" evidence="7">
    <location>
        <begin position="179"/>
        <end position="197"/>
    </location>
</feature>
<gene>
    <name evidence="8" type="ORF">FJ657_16195</name>
</gene>
<dbReference type="RefSeq" id="WP_141164749.1">
    <property type="nucleotide sequence ID" value="NZ_VHQG01000005.1"/>
</dbReference>
<feature type="transmembrane region" description="Helical" evidence="7">
    <location>
        <begin position="152"/>
        <end position="173"/>
    </location>
</feature>
<feature type="transmembrane region" description="Helical" evidence="7">
    <location>
        <begin position="110"/>
        <end position="131"/>
    </location>
</feature>
<protein>
    <submittedName>
        <fullName evidence="8">MFS transporter</fullName>
    </submittedName>
</protein>
<feature type="transmembrane region" description="Helical" evidence="7">
    <location>
        <begin position="381"/>
        <end position="400"/>
    </location>
</feature>
<evidence type="ECO:0000256" key="6">
    <source>
        <dbReference type="ARBA" id="ARBA00023136"/>
    </source>
</evidence>
<feature type="transmembrane region" description="Helical" evidence="7">
    <location>
        <begin position="319"/>
        <end position="342"/>
    </location>
</feature>
<evidence type="ECO:0000256" key="5">
    <source>
        <dbReference type="ARBA" id="ARBA00022989"/>
    </source>
</evidence>
<feature type="transmembrane region" description="Helical" evidence="7">
    <location>
        <begin position="294"/>
        <end position="313"/>
    </location>
</feature>
<dbReference type="Gene3D" id="1.20.1250.20">
    <property type="entry name" value="MFS general substrate transporter like domains"/>
    <property type="match status" value="1"/>
</dbReference>
<dbReference type="PANTHER" id="PTHR23517">
    <property type="entry name" value="RESISTANCE PROTEIN MDTM, PUTATIVE-RELATED-RELATED"/>
    <property type="match status" value="1"/>
</dbReference>
<comment type="subcellular location">
    <subcellularLocation>
        <location evidence="1">Cell membrane</location>
        <topology evidence="1">Multi-pass membrane protein</topology>
    </subcellularLocation>
</comment>
<evidence type="ECO:0000256" key="4">
    <source>
        <dbReference type="ARBA" id="ARBA00022692"/>
    </source>
</evidence>
<comment type="caution">
    <text evidence="8">The sequence shown here is derived from an EMBL/GenBank/DDBJ whole genome shotgun (WGS) entry which is preliminary data.</text>
</comment>
<keyword evidence="2" id="KW-0813">Transport</keyword>
<proteinExistence type="predicted"/>
<dbReference type="Pfam" id="PF07690">
    <property type="entry name" value="MFS_1"/>
    <property type="match status" value="1"/>
</dbReference>
<dbReference type="PROSITE" id="PS00216">
    <property type="entry name" value="SUGAR_TRANSPORT_1"/>
    <property type="match status" value="1"/>
</dbReference>
<name>A0A506XNK1_9MICO</name>
<dbReference type="SUPFAM" id="SSF103473">
    <property type="entry name" value="MFS general substrate transporter"/>
    <property type="match status" value="1"/>
</dbReference>
<dbReference type="InterPro" id="IPR050171">
    <property type="entry name" value="MFS_Transporters"/>
</dbReference>
<feature type="transmembrane region" description="Helical" evidence="7">
    <location>
        <begin position="226"/>
        <end position="247"/>
    </location>
</feature>
<keyword evidence="9" id="KW-1185">Reference proteome</keyword>
<dbReference type="OrthoDB" id="5242249at2"/>
<feature type="transmembrane region" description="Helical" evidence="7">
    <location>
        <begin position="259"/>
        <end position="282"/>
    </location>
</feature>
<dbReference type="EMBL" id="VHQG01000005">
    <property type="protein sequence ID" value="TPW74171.1"/>
    <property type="molecule type" value="Genomic_DNA"/>
</dbReference>
<evidence type="ECO:0000256" key="3">
    <source>
        <dbReference type="ARBA" id="ARBA00022475"/>
    </source>
</evidence>
<sequence length="410" mass="41512">MSDAPGPDGGSRASTGIAATHGWLRVAPIVVALAWGGNHFVPLMQLYERVYGYSTVEVDLFLAFYVIGLVPGFALAGAWSDRWGRKPVMLGGLVIGVAGSVILATASSSVVGMSVGRLVCGVSVAVGMVVGSSWIKELSVASGHSTAGARRAALSLTAGFGGGAGIGGVLAQWAPLPTVLPYAVQIAATILAGVVLLRAPETRMPDPTVRSLLGDLRIPRHARRRFVRTVLPLAPWVFAAPALAFAVGPSLVAGETGELRVGFATLATVVTLGTGTVVQLLSAPIARLTRGRHGVLGMALIAVGAVLLIPAAVTGSIPAVLVAAPLFGAGYGLCMVFGLAAVQDMATPHDLAGLTAVYYSITYAGFFLPALLAVLAPLVSFAGALIGTAVVLLGCAALVVRGLRRGCAGV</sequence>
<dbReference type="AlphaFoldDB" id="A0A506XNK1"/>
<dbReference type="PANTHER" id="PTHR23517:SF13">
    <property type="entry name" value="MAJOR FACILITATOR SUPERFAMILY MFS_1"/>
    <property type="match status" value="1"/>
</dbReference>
<dbReference type="GO" id="GO:0022857">
    <property type="term" value="F:transmembrane transporter activity"/>
    <property type="evidence" value="ECO:0007669"/>
    <property type="project" value="InterPro"/>
</dbReference>
<dbReference type="Proteomes" id="UP000316252">
    <property type="component" value="Unassembled WGS sequence"/>
</dbReference>
<keyword evidence="6 7" id="KW-0472">Membrane</keyword>
<keyword evidence="3" id="KW-1003">Cell membrane</keyword>
<reference evidence="8 9" key="1">
    <citation type="submission" date="2019-06" db="EMBL/GenBank/DDBJ databases">
        <authorList>
            <person name="Li F."/>
        </authorList>
    </citation>
    <scope>NUCLEOTIDE SEQUENCE [LARGE SCALE GENOMIC DNA]</scope>
    <source>
        <strain evidence="8 9">10F1D-1</strain>
    </source>
</reference>
<evidence type="ECO:0000313" key="8">
    <source>
        <dbReference type="EMBL" id="TPW74171.1"/>
    </source>
</evidence>
<dbReference type="InterPro" id="IPR011701">
    <property type="entry name" value="MFS"/>
</dbReference>
<evidence type="ECO:0000256" key="2">
    <source>
        <dbReference type="ARBA" id="ARBA00022448"/>
    </source>
</evidence>
<evidence type="ECO:0000256" key="1">
    <source>
        <dbReference type="ARBA" id="ARBA00004651"/>
    </source>
</evidence>
<keyword evidence="4 7" id="KW-0812">Transmembrane</keyword>